<dbReference type="InterPro" id="IPR003169">
    <property type="entry name" value="GYF"/>
</dbReference>
<feature type="region of interest" description="Disordered" evidence="1">
    <location>
        <begin position="1"/>
        <end position="177"/>
    </location>
</feature>
<dbReference type="SUPFAM" id="SSF55277">
    <property type="entry name" value="GYF domain"/>
    <property type="match status" value="1"/>
</dbReference>
<feature type="compositionally biased region" description="Acidic residues" evidence="1">
    <location>
        <begin position="130"/>
        <end position="147"/>
    </location>
</feature>
<sequence length="469" mass="51524">MSTLKRKESDDALPPASSSSAEAAGGGSGLQSKPKKKVRICESSVFGDLDDLDGSQTAQSNRTTAHTPPGSHSGLKSVLRQSDQNITGTGWAKPSGCSSSGNGHIADDDEGTEDLEPFKRRRGAVRSDAYESDDDVIDSDDDEDDDGDGTKVREDVLKFGKPQPRNDDGRADDAVDDEDMFGDGFDTKPLAAKTNEAKPFLKSSQIDGQEWRGDFDDIIDDNGEVKIEPFNMDRELEEGGFDGSGHYVTKKDEHAIHDIWLQNLSKKDIEKARLAKAAQMEKEQTADDAVFDADVNIVWREALQYMQPRETLIKTLQRIGPVTKRKTGTGGSKHTDTDTKTAPTPEMLLKRKQDLERITTIGSHLFDIDQSAYEKSYEQIVRLLRSKDLIDDDWVHGTPLPPLVDASAGNPLMYEYKWGDSGTEVFGPFTAAQMLAWSQCGLLAQGNAYVRVIGEANGVFQPALELKFD</sequence>
<dbReference type="PROSITE" id="PS50829">
    <property type="entry name" value="GYF"/>
    <property type="match status" value="1"/>
</dbReference>
<feature type="compositionally biased region" description="Basic and acidic residues" evidence="1">
    <location>
        <begin position="148"/>
        <end position="173"/>
    </location>
</feature>
<dbReference type="PANTHER" id="PTHR13138">
    <property type="entry name" value="PROTEIN LIN1"/>
    <property type="match status" value="1"/>
</dbReference>
<keyword evidence="4" id="KW-1185">Reference proteome</keyword>
<evidence type="ECO:0000256" key="1">
    <source>
        <dbReference type="SAM" id="MobiDB-lite"/>
    </source>
</evidence>
<dbReference type="InterPro" id="IPR039905">
    <property type="entry name" value="CD2BP2/Lin1"/>
</dbReference>
<evidence type="ECO:0000313" key="3">
    <source>
        <dbReference type="EMBL" id="KAH6597216.1"/>
    </source>
</evidence>
<dbReference type="InterPro" id="IPR035445">
    <property type="entry name" value="GYF-like_dom_sf"/>
</dbReference>
<dbReference type="Gene3D" id="3.30.1490.40">
    <property type="match status" value="1"/>
</dbReference>
<feature type="compositionally biased region" description="Low complexity" evidence="1">
    <location>
        <begin position="12"/>
        <end position="23"/>
    </location>
</feature>
<feature type="compositionally biased region" description="Polar residues" evidence="1">
    <location>
        <begin position="79"/>
        <end position="88"/>
    </location>
</feature>
<feature type="compositionally biased region" description="Polar residues" evidence="1">
    <location>
        <begin position="54"/>
        <end position="66"/>
    </location>
</feature>
<dbReference type="EMBL" id="JAFCIX010000152">
    <property type="protein sequence ID" value="KAH6597216.1"/>
    <property type="molecule type" value="Genomic_DNA"/>
</dbReference>
<name>A0ABQ8FF20_9FUNG</name>
<evidence type="ECO:0000259" key="2">
    <source>
        <dbReference type="PROSITE" id="PS50829"/>
    </source>
</evidence>
<accession>A0ABQ8FF20</accession>
<protein>
    <recommendedName>
        <fullName evidence="2">GYF domain-containing protein</fullName>
    </recommendedName>
</protein>
<reference evidence="3 4" key="1">
    <citation type="submission" date="2021-02" db="EMBL/GenBank/DDBJ databases">
        <title>Variation within the Batrachochytrium salamandrivorans European outbreak.</title>
        <authorList>
            <person name="Kelly M."/>
            <person name="Pasmans F."/>
            <person name="Shea T.P."/>
            <person name="Munoz J.F."/>
            <person name="Carranza S."/>
            <person name="Cuomo C.A."/>
            <person name="Martel A."/>
        </authorList>
    </citation>
    <scope>NUCLEOTIDE SEQUENCE [LARGE SCALE GENOMIC DNA]</scope>
    <source>
        <strain evidence="3 4">AMFP18/2</strain>
    </source>
</reference>
<dbReference type="PANTHER" id="PTHR13138:SF3">
    <property type="entry name" value="CD2 ANTIGEN CYTOPLASMIC TAIL-BINDING PROTEIN 2"/>
    <property type="match status" value="1"/>
</dbReference>
<organism evidence="3 4">
    <name type="scientific">Batrachochytrium salamandrivorans</name>
    <dbReference type="NCBI Taxonomy" id="1357716"/>
    <lineage>
        <taxon>Eukaryota</taxon>
        <taxon>Fungi</taxon>
        <taxon>Fungi incertae sedis</taxon>
        <taxon>Chytridiomycota</taxon>
        <taxon>Chytridiomycota incertae sedis</taxon>
        <taxon>Chytridiomycetes</taxon>
        <taxon>Rhizophydiales</taxon>
        <taxon>Rhizophydiales incertae sedis</taxon>
        <taxon>Batrachochytrium</taxon>
    </lineage>
</organism>
<comment type="caution">
    <text evidence="3">The sequence shown here is derived from an EMBL/GenBank/DDBJ whole genome shotgun (WGS) entry which is preliminary data.</text>
</comment>
<feature type="domain" description="GYF" evidence="2">
    <location>
        <begin position="411"/>
        <end position="469"/>
    </location>
</feature>
<feature type="compositionally biased region" description="Basic and acidic residues" evidence="1">
    <location>
        <begin position="1"/>
        <end position="10"/>
    </location>
</feature>
<proteinExistence type="predicted"/>
<feature type="region of interest" description="Disordered" evidence="1">
    <location>
        <begin position="323"/>
        <end position="342"/>
    </location>
</feature>
<dbReference type="Proteomes" id="UP001648503">
    <property type="component" value="Unassembled WGS sequence"/>
</dbReference>
<gene>
    <name evidence="3" type="ORF">BASA50_004568</name>
</gene>
<evidence type="ECO:0000313" key="4">
    <source>
        <dbReference type="Proteomes" id="UP001648503"/>
    </source>
</evidence>